<dbReference type="EMBL" id="JAVDYG010000001">
    <property type="protein sequence ID" value="MDR7362110.1"/>
    <property type="molecule type" value="Genomic_DNA"/>
</dbReference>
<feature type="domain" description="HMA" evidence="3">
    <location>
        <begin position="13"/>
        <end position="78"/>
    </location>
</feature>
<dbReference type="InterPro" id="IPR036163">
    <property type="entry name" value="HMA_dom_sf"/>
</dbReference>
<dbReference type="NCBIfam" id="TIGR00003">
    <property type="entry name" value="copper ion binding protein"/>
    <property type="match status" value="1"/>
</dbReference>
<keyword evidence="5" id="KW-1185">Reference proteome</keyword>
<dbReference type="InterPro" id="IPR006122">
    <property type="entry name" value="HMA_Cu_ion-bd"/>
</dbReference>
<evidence type="ECO:0000313" key="5">
    <source>
        <dbReference type="Proteomes" id="UP001183648"/>
    </source>
</evidence>
<evidence type="ECO:0000256" key="2">
    <source>
        <dbReference type="ARBA" id="ARBA00023008"/>
    </source>
</evidence>
<keyword evidence="1" id="KW-0479">Metal-binding</keyword>
<proteinExistence type="predicted"/>
<dbReference type="PRINTS" id="PR00944">
    <property type="entry name" value="CUEXPORT"/>
</dbReference>
<dbReference type="RefSeq" id="WP_310301171.1">
    <property type="nucleotide sequence ID" value="NZ_BAAAPS010000008.1"/>
</dbReference>
<keyword evidence="2" id="KW-0186">Copper</keyword>
<dbReference type="InterPro" id="IPR000428">
    <property type="entry name" value="Cu-bd"/>
</dbReference>
<dbReference type="Gene3D" id="3.30.70.100">
    <property type="match status" value="1"/>
</dbReference>
<evidence type="ECO:0000259" key="3">
    <source>
        <dbReference type="PROSITE" id="PS50846"/>
    </source>
</evidence>
<name>A0ABU2BU09_9ACTN</name>
<sequence length="79" mass="7914">MSTTSNPAGTATTSRSYRVVGMTCGHCVAAVEREVGAIAGVTDVAVDLPTGDVVVTSTHPIDDDAMAAAIDEAGYEVAS</sequence>
<protein>
    <submittedName>
        <fullName evidence="4">Copper ion binding protein</fullName>
    </submittedName>
</protein>
<reference evidence="4 5" key="1">
    <citation type="submission" date="2023-07" db="EMBL/GenBank/DDBJ databases">
        <title>Sequencing the genomes of 1000 actinobacteria strains.</title>
        <authorList>
            <person name="Klenk H.-P."/>
        </authorList>
    </citation>
    <scope>NUCLEOTIDE SEQUENCE [LARGE SCALE GENOMIC DNA]</scope>
    <source>
        <strain evidence="4 5">DSM 19426</strain>
    </source>
</reference>
<evidence type="ECO:0000313" key="4">
    <source>
        <dbReference type="EMBL" id="MDR7362110.1"/>
    </source>
</evidence>
<dbReference type="InterPro" id="IPR017969">
    <property type="entry name" value="Heavy-metal-associated_CS"/>
</dbReference>
<dbReference type="CDD" id="cd00371">
    <property type="entry name" value="HMA"/>
    <property type="match status" value="1"/>
</dbReference>
<organism evidence="4 5">
    <name type="scientific">Nocardioides marmoribigeumensis</name>
    <dbReference type="NCBI Taxonomy" id="433649"/>
    <lineage>
        <taxon>Bacteria</taxon>
        <taxon>Bacillati</taxon>
        <taxon>Actinomycetota</taxon>
        <taxon>Actinomycetes</taxon>
        <taxon>Propionibacteriales</taxon>
        <taxon>Nocardioidaceae</taxon>
        <taxon>Nocardioides</taxon>
    </lineage>
</organism>
<comment type="caution">
    <text evidence="4">The sequence shown here is derived from an EMBL/GenBank/DDBJ whole genome shotgun (WGS) entry which is preliminary data.</text>
</comment>
<accession>A0ABU2BU09</accession>
<dbReference type="InterPro" id="IPR006121">
    <property type="entry name" value="HMA_dom"/>
</dbReference>
<dbReference type="SUPFAM" id="SSF55008">
    <property type="entry name" value="HMA, heavy metal-associated domain"/>
    <property type="match status" value="1"/>
</dbReference>
<dbReference type="PROSITE" id="PS01047">
    <property type="entry name" value="HMA_1"/>
    <property type="match status" value="1"/>
</dbReference>
<gene>
    <name evidence="4" type="ORF">J2S63_001663</name>
</gene>
<dbReference type="PROSITE" id="PS50846">
    <property type="entry name" value="HMA_2"/>
    <property type="match status" value="1"/>
</dbReference>
<evidence type="ECO:0000256" key="1">
    <source>
        <dbReference type="ARBA" id="ARBA00022723"/>
    </source>
</evidence>
<dbReference type="Pfam" id="PF00403">
    <property type="entry name" value="HMA"/>
    <property type="match status" value="1"/>
</dbReference>
<dbReference type="Proteomes" id="UP001183648">
    <property type="component" value="Unassembled WGS sequence"/>
</dbReference>